<feature type="region of interest" description="Disordered" evidence="1">
    <location>
        <begin position="69"/>
        <end position="101"/>
    </location>
</feature>
<feature type="compositionally biased region" description="Low complexity" evidence="1">
    <location>
        <begin position="82"/>
        <end position="101"/>
    </location>
</feature>
<dbReference type="RefSeq" id="WP_183191078.1">
    <property type="nucleotide sequence ID" value="NZ_JACICD010000007.1"/>
</dbReference>
<reference evidence="2 3" key="1">
    <citation type="submission" date="2020-08" db="EMBL/GenBank/DDBJ databases">
        <title>Genomic Encyclopedia of Type Strains, Phase IV (KMG-IV): sequencing the most valuable type-strain genomes for metagenomic binning, comparative biology and taxonomic classification.</title>
        <authorList>
            <person name="Goeker M."/>
        </authorList>
    </citation>
    <scope>NUCLEOTIDE SEQUENCE [LARGE SCALE GENOMIC DNA]</scope>
    <source>
        <strain evidence="2 3">DSM 5895</strain>
    </source>
</reference>
<dbReference type="AlphaFoldDB" id="A0A839ZE69"/>
<evidence type="ECO:0000256" key="1">
    <source>
        <dbReference type="SAM" id="MobiDB-lite"/>
    </source>
</evidence>
<dbReference type="PROSITE" id="PS51257">
    <property type="entry name" value="PROKAR_LIPOPROTEIN"/>
    <property type="match status" value="1"/>
</dbReference>
<accession>A0A839ZE69</accession>
<organism evidence="2 3">
    <name type="scientific">Ancylobacter tetraedralis</name>
    <dbReference type="NCBI Taxonomy" id="217068"/>
    <lineage>
        <taxon>Bacteria</taxon>
        <taxon>Pseudomonadati</taxon>
        <taxon>Pseudomonadota</taxon>
        <taxon>Alphaproteobacteria</taxon>
        <taxon>Hyphomicrobiales</taxon>
        <taxon>Xanthobacteraceae</taxon>
        <taxon>Ancylobacter</taxon>
    </lineage>
</organism>
<evidence type="ECO:0000313" key="3">
    <source>
        <dbReference type="Proteomes" id="UP000533469"/>
    </source>
</evidence>
<keyword evidence="3" id="KW-1185">Reference proteome</keyword>
<evidence type="ECO:0000313" key="2">
    <source>
        <dbReference type="EMBL" id="MBB3772922.1"/>
    </source>
</evidence>
<name>A0A839ZE69_9HYPH</name>
<comment type="caution">
    <text evidence="2">The sequence shown here is derived from an EMBL/GenBank/DDBJ whole genome shotgun (WGS) entry which is preliminary data.</text>
</comment>
<dbReference type="Proteomes" id="UP000533469">
    <property type="component" value="Unassembled WGS sequence"/>
</dbReference>
<proteinExistence type="predicted"/>
<gene>
    <name evidence="2" type="ORF">FHS55_003547</name>
</gene>
<sequence length="101" mass="10554">MRMLHTAGWVLLTLLLILAGWVMLQACGISLFGHRLAWCSVADTAPGGSIAQLYRQGLELERRVAEAPACQASPIPEGAIGSSEPAPATETPAQPSSSGQN</sequence>
<protein>
    <submittedName>
        <fullName evidence="2">Uncharacterized protein</fullName>
    </submittedName>
</protein>
<dbReference type="EMBL" id="JACICD010000007">
    <property type="protein sequence ID" value="MBB3772922.1"/>
    <property type="molecule type" value="Genomic_DNA"/>
</dbReference>